<comment type="similarity">
    <text evidence="2 8">Belongs to the ABC-3 integral membrane protein family.</text>
</comment>
<organism evidence="9 10">
    <name type="scientific">Aerococcus urinaehominis</name>
    <dbReference type="NCBI Taxonomy" id="128944"/>
    <lineage>
        <taxon>Bacteria</taxon>
        <taxon>Bacillati</taxon>
        <taxon>Bacillota</taxon>
        <taxon>Bacilli</taxon>
        <taxon>Lactobacillales</taxon>
        <taxon>Aerococcaceae</taxon>
        <taxon>Aerococcus</taxon>
    </lineage>
</organism>
<keyword evidence="6" id="KW-1133">Transmembrane helix</keyword>
<evidence type="ECO:0000256" key="4">
    <source>
        <dbReference type="ARBA" id="ARBA00022475"/>
    </source>
</evidence>
<protein>
    <submittedName>
        <fullName evidence="9">Zinc ABC transporter permease</fullName>
    </submittedName>
</protein>
<evidence type="ECO:0000256" key="3">
    <source>
        <dbReference type="ARBA" id="ARBA00022448"/>
    </source>
</evidence>
<dbReference type="KEGG" id="auh:AWM75_00915"/>
<keyword evidence="7" id="KW-0472">Membrane</keyword>
<dbReference type="GO" id="GO:0043190">
    <property type="term" value="C:ATP-binding cassette (ABC) transporter complex"/>
    <property type="evidence" value="ECO:0007669"/>
    <property type="project" value="InterPro"/>
</dbReference>
<dbReference type="STRING" id="128944.AWM75_00915"/>
<keyword evidence="10" id="KW-1185">Reference proteome</keyword>
<reference evidence="9 10" key="1">
    <citation type="journal article" date="2016" name="Genome Announc.">
        <title>Complete Genome Sequences of Aerococcus christensenii CCUG 28831T, Aerococcus sanguinicola CCUG 43001T, Aerococcus urinae CCUG 36881T, Aerococcus urinaeequi CCUG 28094T, Aerococcus urinaehominis CCUG 42038 BT, and Aerococcus viridans CCUG 4311T.</title>
        <authorList>
            <person name="Carkaci D."/>
            <person name="Dargis R."/>
            <person name="Nielsen X.C."/>
            <person name="Skovgaard O."/>
            <person name="Fuursted K."/>
            <person name="Christensen J.J."/>
        </authorList>
    </citation>
    <scope>NUCLEOTIDE SEQUENCE [LARGE SCALE GENOMIC DNA]</scope>
    <source>
        <strain evidence="9 10">CCUG42038B</strain>
    </source>
</reference>
<name>A0A0X8FJV0_9LACT</name>
<proteinExistence type="inferred from homology"/>
<comment type="subcellular location">
    <subcellularLocation>
        <location evidence="1 8">Cell membrane</location>
        <topology evidence="1 8">Multi-pass membrane protein</topology>
    </subcellularLocation>
</comment>
<evidence type="ECO:0000313" key="9">
    <source>
        <dbReference type="EMBL" id="AMB98641.1"/>
    </source>
</evidence>
<dbReference type="Gene3D" id="1.10.3470.10">
    <property type="entry name" value="ABC transporter involved in vitamin B12 uptake, BtuC"/>
    <property type="match status" value="1"/>
</dbReference>
<evidence type="ECO:0000256" key="8">
    <source>
        <dbReference type="RuleBase" id="RU003943"/>
    </source>
</evidence>
<gene>
    <name evidence="9" type="ORF">AWM75_00915</name>
</gene>
<dbReference type="EMBL" id="CP014163">
    <property type="protein sequence ID" value="AMB98641.1"/>
    <property type="molecule type" value="Genomic_DNA"/>
</dbReference>
<evidence type="ECO:0000256" key="1">
    <source>
        <dbReference type="ARBA" id="ARBA00004651"/>
    </source>
</evidence>
<keyword evidence="3 8" id="KW-0813">Transport</keyword>
<dbReference type="RefSeq" id="WP_067977300.1">
    <property type="nucleotide sequence ID" value="NZ_CP014163.1"/>
</dbReference>
<dbReference type="AlphaFoldDB" id="A0A0X8FJV0"/>
<accession>A0A0X8FJV0</accession>
<keyword evidence="4" id="KW-1003">Cell membrane</keyword>
<dbReference type="PANTHER" id="PTHR30477:SF8">
    <property type="entry name" value="METAL TRANSPORT SYSTEM MEMBRANE PROTEIN CT_070-RELATED"/>
    <property type="match status" value="1"/>
</dbReference>
<dbReference type="PANTHER" id="PTHR30477">
    <property type="entry name" value="ABC-TRANSPORTER METAL-BINDING PROTEIN"/>
    <property type="match status" value="1"/>
</dbReference>
<reference evidence="10" key="2">
    <citation type="submission" date="2016-01" db="EMBL/GenBank/DDBJ databases">
        <title>Six Aerococcus type strain genome sequencing and assembly using PacBio and Illumina Hiseq.</title>
        <authorList>
            <person name="Carkaci D."/>
            <person name="Dargis R."/>
            <person name="Nielsen X.C."/>
            <person name="Skovgaard O."/>
            <person name="Fuursted K."/>
            <person name="Christensen J.J."/>
        </authorList>
    </citation>
    <scope>NUCLEOTIDE SEQUENCE [LARGE SCALE GENOMIC DNA]</scope>
    <source>
        <strain evidence="10">CCUG42038B</strain>
    </source>
</reference>
<dbReference type="InterPro" id="IPR001626">
    <property type="entry name" value="ABC_TroCD"/>
</dbReference>
<evidence type="ECO:0000256" key="6">
    <source>
        <dbReference type="ARBA" id="ARBA00022989"/>
    </source>
</evidence>
<sequence>MTLEIYAIAIVAALACAVPGIFLVLRGTSMLSDAITHSVLLGIVLAFFITHDLNSPLLLVGATLVGVLVVWCIEALQRTKLMGEDAAIGSVFPLFFSLGLILITQGASDVHLDTDSVMMGELAFAPFKRLIAFGYDWGPKSLWTMLFVLLINVIFVAVFWKELKLSTFDPAFAAALGFSPVLIHYGLMTLVSLTAVGAYDTVGSILVVGFMVGPALSAYLLTDDLKKLLLIAMVYAVVNSIIGTYLGFLFDVSLAGAIGSVTGFTSILTFLLSPRKGLIVNRRRYQAQKQAFDSWLASQSGQNK</sequence>
<dbReference type="OrthoDB" id="9788905at2"/>
<dbReference type="Proteomes" id="UP000062260">
    <property type="component" value="Chromosome"/>
</dbReference>
<dbReference type="Pfam" id="PF00950">
    <property type="entry name" value="ABC-3"/>
    <property type="match status" value="1"/>
</dbReference>
<evidence type="ECO:0000256" key="2">
    <source>
        <dbReference type="ARBA" id="ARBA00008034"/>
    </source>
</evidence>
<dbReference type="GO" id="GO:0010043">
    <property type="term" value="P:response to zinc ion"/>
    <property type="evidence" value="ECO:0007669"/>
    <property type="project" value="TreeGrafter"/>
</dbReference>
<dbReference type="CDD" id="cd06550">
    <property type="entry name" value="TM_ABC_iron-siderophores_like"/>
    <property type="match status" value="1"/>
</dbReference>
<dbReference type="InterPro" id="IPR037294">
    <property type="entry name" value="ABC_BtuC-like"/>
</dbReference>
<evidence type="ECO:0000256" key="5">
    <source>
        <dbReference type="ARBA" id="ARBA00022692"/>
    </source>
</evidence>
<evidence type="ECO:0000313" key="10">
    <source>
        <dbReference type="Proteomes" id="UP000062260"/>
    </source>
</evidence>
<dbReference type="SUPFAM" id="SSF81345">
    <property type="entry name" value="ABC transporter involved in vitamin B12 uptake, BtuC"/>
    <property type="match status" value="1"/>
</dbReference>
<evidence type="ECO:0000256" key="7">
    <source>
        <dbReference type="ARBA" id="ARBA00023136"/>
    </source>
</evidence>
<keyword evidence="5 8" id="KW-0812">Transmembrane</keyword>
<dbReference type="GO" id="GO:0055085">
    <property type="term" value="P:transmembrane transport"/>
    <property type="evidence" value="ECO:0007669"/>
    <property type="project" value="InterPro"/>
</dbReference>